<evidence type="ECO:0000313" key="1">
    <source>
        <dbReference type="EMBL" id="KAG8170829.1"/>
    </source>
</evidence>
<dbReference type="Proteomes" id="UP000827092">
    <property type="component" value="Unassembled WGS sequence"/>
</dbReference>
<name>A0AAV6TGB1_9ARAC</name>
<sequence length="190" mass="22272">MRRLYFKDLNTYQYHYELIRNLFEKDTNDVNLTNSANSSNIELLKHIQDRISRMNHWIKNEPYYKNFDKMTLKLFNEDKDVSLAELPPFIGFIVYNTVFDKCFLPLETAAPLMCYANLSYIPSVGLVTVQEIKNNLPLVVIGELKTNLAYLQHKTHLEPKQVVVNRLSTKTFPDTNRSLNVISSNNRYCK</sequence>
<dbReference type="EMBL" id="JAFNEN010004820">
    <property type="protein sequence ID" value="KAG8170829.1"/>
    <property type="molecule type" value="Genomic_DNA"/>
</dbReference>
<reference evidence="1 2" key="1">
    <citation type="journal article" date="2022" name="Nat. Ecol. Evol.">
        <title>A masculinizing supergene underlies an exaggerated male reproductive morph in a spider.</title>
        <authorList>
            <person name="Hendrickx F."/>
            <person name="De Corte Z."/>
            <person name="Sonet G."/>
            <person name="Van Belleghem S.M."/>
            <person name="Kostlbacher S."/>
            <person name="Vangestel C."/>
        </authorList>
    </citation>
    <scope>NUCLEOTIDE SEQUENCE [LARGE SCALE GENOMIC DNA]</scope>
    <source>
        <strain evidence="1">W744_W776</strain>
    </source>
</reference>
<dbReference type="AlphaFoldDB" id="A0AAV6TGB1"/>
<organism evidence="1 2">
    <name type="scientific">Oedothorax gibbosus</name>
    <dbReference type="NCBI Taxonomy" id="931172"/>
    <lineage>
        <taxon>Eukaryota</taxon>
        <taxon>Metazoa</taxon>
        <taxon>Ecdysozoa</taxon>
        <taxon>Arthropoda</taxon>
        <taxon>Chelicerata</taxon>
        <taxon>Arachnida</taxon>
        <taxon>Araneae</taxon>
        <taxon>Araneomorphae</taxon>
        <taxon>Entelegynae</taxon>
        <taxon>Araneoidea</taxon>
        <taxon>Linyphiidae</taxon>
        <taxon>Erigoninae</taxon>
        <taxon>Oedothorax</taxon>
    </lineage>
</organism>
<proteinExistence type="predicted"/>
<evidence type="ECO:0000313" key="2">
    <source>
        <dbReference type="Proteomes" id="UP000827092"/>
    </source>
</evidence>
<gene>
    <name evidence="1" type="ORF">JTE90_022591</name>
</gene>
<protein>
    <submittedName>
        <fullName evidence="1">Uncharacterized protein</fullName>
    </submittedName>
</protein>
<comment type="caution">
    <text evidence="1">The sequence shown here is derived from an EMBL/GenBank/DDBJ whole genome shotgun (WGS) entry which is preliminary data.</text>
</comment>
<keyword evidence="2" id="KW-1185">Reference proteome</keyword>
<accession>A0AAV6TGB1</accession>